<keyword evidence="1" id="KW-0732">Signal</keyword>
<accession>A0A540WWP6</accession>
<dbReference type="RefSeq" id="WP_141645427.1">
    <property type="nucleotide sequence ID" value="NZ_VIFM01000122.1"/>
</dbReference>
<dbReference type="OrthoDB" id="5518822at2"/>
<feature type="chain" id="PRO_5021899638" description="Lipoprotein" evidence="1">
    <location>
        <begin position="28"/>
        <end position="151"/>
    </location>
</feature>
<comment type="caution">
    <text evidence="2">The sequence shown here is derived from an EMBL/GenBank/DDBJ whole genome shotgun (WGS) entry which is preliminary data.</text>
</comment>
<organism evidence="2 3">
    <name type="scientific">Myxococcus llanfairpwllgwyngyllgogerychwyrndrobwllllantysiliogogogochensis</name>
    <dbReference type="NCBI Taxonomy" id="2590453"/>
    <lineage>
        <taxon>Bacteria</taxon>
        <taxon>Pseudomonadati</taxon>
        <taxon>Myxococcota</taxon>
        <taxon>Myxococcia</taxon>
        <taxon>Myxococcales</taxon>
        <taxon>Cystobacterineae</taxon>
        <taxon>Myxococcaceae</taxon>
        <taxon>Myxococcus</taxon>
    </lineage>
</organism>
<reference evidence="2 3" key="1">
    <citation type="submission" date="2019-06" db="EMBL/GenBank/DDBJ databases">
        <authorList>
            <person name="Livingstone P."/>
            <person name="Whitworth D."/>
        </authorList>
    </citation>
    <scope>NUCLEOTIDE SEQUENCE [LARGE SCALE GENOMIC DNA]</scope>
    <source>
        <strain evidence="2 3">AM401</strain>
    </source>
</reference>
<evidence type="ECO:0000313" key="2">
    <source>
        <dbReference type="EMBL" id="TQF12864.1"/>
    </source>
</evidence>
<gene>
    <name evidence="2" type="ORF">FJV41_26915</name>
</gene>
<protein>
    <recommendedName>
        <fullName evidence="4">Lipoprotein</fullName>
    </recommendedName>
</protein>
<dbReference type="EMBL" id="VIFM01000122">
    <property type="protein sequence ID" value="TQF12864.1"/>
    <property type="molecule type" value="Genomic_DNA"/>
</dbReference>
<feature type="signal peptide" evidence="1">
    <location>
        <begin position="1"/>
        <end position="27"/>
    </location>
</feature>
<evidence type="ECO:0000313" key="3">
    <source>
        <dbReference type="Proteomes" id="UP000315369"/>
    </source>
</evidence>
<dbReference type="PROSITE" id="PS51257">
    <property type="entry name" value="PROKAR_LIPOPROTEIN"/>
    <property type="match status" value="1"/>
</dbReference>
<dbReference type="Proteomes" id="UP000315369">
    <property type="component" value="Unassembled WGS sequence"/>
</dbReference>
<evidence type="ECO:0000256" key="1">
    <source>
        <dbReference type="SAM" id="SignalP"/>
    </source>
</evidence>
<proteinExistence type="predicted"/>
<dbReference type="AlphaFoldDB" id="A0A540WWP6"/>
<evidence type="ECO:0008006" key="4">
    <source>
        <dbReference type="Google" id="ProtNLM"/>
    </source>
</evidence>
<keyword evidence="3" id="KW-1185">Reference proteome</keyword>
<sequence>MTSRAQRKSWALALVLIGCGLLSCAHVDEGSGGGFGRNSAEARITHLISDGQFAQAEALVAESTSSGLIEQSAATAFRRQIADLSMKLGEIPARLQRVPSFPSRLKDFTRHELQKMYDAENFSIGTKKELQTALKLLKDVAKDNSRLLQKL</sequence>
<name>A0A540WWP6_9BACT</name>